<reference evidence="1 2" key="1">
    <citation type="submission" date="2017-09" db="EMBL/GenBank/DDBJ databases">
        <title>Depth-based differentiation of microbial function through sediment-hosted aquifers and enrichment of novel symbionts in the deep terrestrial subsurface.</title>
        <authorList>
            <person name="Probst A.J."/>
            <person name="Ladd B."/>
            <person name="Jarett J.K."/>
            <person name="Geller-Mcgrath D.E."/>
            <person name="Sieber C.M."/>
            <person name="Emerson J.B."/>
            <person name="Anantharaman K."/>
            <person name="Thomas B.C."/>
            <person name="Malmstrom R."/>
            <person name="Stieglmeier M."/>
            <person name="Klingl A."/>
            <person name="Woyke T."/>
            <person name="Ryan C.M."/>
            <person name="Banfield J.F."/>
        </authorList>
    </citation>
    <scope>NUCLEOTIDE SEQUENCE [LARGE SCALE GENOMIC DNA]</scope>
    <source>
        <strain evidence="1">CG08_land_8_20_14_0_20_45_16</strain>
    </source>
</reference>
<feature type="non-terminal residue" evidence="1">
    <location>
        <position position="1"/>
    </location>
</feature>
<protein>
    <submittedName>
        <fullName evidence="1">Uncharacterized protein</fullName>
    </submittedName>
</protein>
<evidence type="ECO:0000313" key="2">
    <source>
        <dbReference type="Proteomes" id="UP000231343"/>
    </source>
</evidence>
<dbReference type="AlphaFoldDB" id="A0A2H0Y1W7"/>
<sequence>DYGLMRSIHGQLMDYVMQILFNYVMSSFGNPPMESLYVGAANMSLGSGANFIDTTLFDLGRSLEFMKAGTNSLGAGLSLNAGGIPKAIADQTKKIGEGVVSGQTGSLAADFTKQEAAGLFAALLFFGNWEGPGLDELSPTSGFINDLKKAVPRGQVDPIKYRLVSARGCPTPDKDMISRYYGLNPFAIGMLLLLTPGYNNLPSESAKLYSVLASLAMPGFYGVKDGSMLVAVDSSRGEGVTIFNENTKRYEYLTIPDSYERIAKAAKTSADACVASYWALSLVPGFQFNPSILSGLLYFTTAVLSRAEMVGLRDVDVWQNMLANHGFIIENSYKRNDGKDSIIEQALDDTPIFGGRTSTQEARAGISAASVSTVTSSYNDYDQALALLSNLDSSGKKVGTYHTVTIEAITQGNSPICFLVEVDGKKKMVSAITVKEPPTAVKGVINTFLPKKLKQFQYSENFAAWKDVGAVDAWGNFTLKGLKLA</sequence>
<comment type="caution">
    <text evidence="1">The sequence shown here is derived from an EMBL/GenBank/DDBJ whole genome shotgun (WGS) entry which is preliminary data.</text>
</comment>
<accession>A0A2H0Y1W7</accession>
<feature type="non-terminal residue" evidence="1">
    <location>
        <position position="485"/>
    </location>
</feature>
<gene>
    <name evidence="1" type="ORF">COT42_00270</name>
</gene>
<evidence type="ECO:0000313" key="1">
    <source>
        <dbReference type="EMBL" id="PIS31742.1"/>
    </source>
</evidence>
<dbReference type="EMBL" id="PEYM01000003">
    <property type="protein sequence ID" value="PIS31742.1"/>
    <property type="molecule type" value="Genomic_DNA"/>
</dbReference>
<name>A0A2H0Y1W7_UNCSA</name>
<organism evidence="1 2">
    <name type="scientific">Candidatus Saganbacteria bacterium CG08_land_8_20_14_0_20_45_16</name>
    <dbReference type="NCBI Taxonomy" id="2014293"/>
    <lineage>
        <taxon>Bacteria</taxon>
        <taxon>Bacillati</taxon>
        <taxon>Saganbacteria</taxon>
    </lineage>
</organism>
<proteinExistence type="predicted"/>
<dbReference type="Proteomes" id="UP000231343">
    <property type="component" value="Unassembled WGS sequence"/>
</dbReference>